<feature type="non-terminal residue" evidence="1">
    <location>
        <position position="10"/>
    </location>
</feature>
<dbReference type="ChiTaRS" id="NEDD4L">
    <property type="organism name" value="human"/>
</dbReference>
<name>A0A140TA85_HUMAN</name>
<evidence type="ECO:0000313" key="2">
    <source>
        <dbReference type="Proteomes" id="UP000005640"/>
    </source>
</evidence>
<dbReference type="OpenTargets" id="ENSG00000049759"/>
<dbReference type="EMBL" id="AC015988">
    <property type="status" value="NOT_ANNOTATED_CDS"/>
    <property type="molecule type" value="Genomic_DNA"/>
</dbReference>
<reference evidence="1 2" key="3">
    <citation type="journal article" date="2005" name="Nature">
        <title>DNA sequence and analysis of human chromosome 18.</title>
        <authorList>
            <person name="Nusbaum C."/>
            <person name="Zody M.C."/>
            <person name="Borowsky M.L."/>
            <person name="Kamal M."/>
            <person name="Kodira C.D."/>
            <person name="Taylor T.D."/>
            <person name="Whittaker C.A."/>
            <person name="Chang J.L."/>
            <person name="Cuomo C.A."/>
            <person name="Dewar K."/>
            <person name="FitzGerald M.G."/>
            <person name="Yang X."/>
            <person name="Abouelleil A."/>
            <person name="Allen N.R."/>
            <person name="Anderson S."/>
            <person name="Bloom T."/>
            <person name="Bugalter B."/>
            <person name="Butler J."/>
            <person name="Cook A."/>
            <person name="DeCaprio D."/>
            <person name="Engels R."/>
            <person name="Garber M."/>
            <person name="Gnirke A."/>
            <person name="Hafez N."/>
            <person name="Hall J.L."/>
            <person name="Norman C.H."/>
            <person name="Itoh T."/>
            <person name="Jaffe D.B."/>
            <person name="Kuroki Y."/>
            <person name="Lehoczky J."/>
            <person name="Lui A."/>
            <person name="Macdonald P."/>
            <person name="Mauceli E."/>
            <person name="Mikkelsen T.S."/>
            <person name="Naylor J.W."/>
            <person name="Nicol R."/>
            <person name="Nguyen C."/>
            <person name="Noguchi H."/>
            <person name="O'Leary S.B."/>
            <person name="O'Neill K."/>
            <person name="Piqani B."/>
            <person name="Smith C.L."/>
            <person name="Talamas J.A."/>
            <person name="Topham K."/>
            <person name="Totoki Y."/>
            <person name="Toyoda A."/>
            <person name="Wain H.M."/>
            <person name="Young S.K."/>
            <person name="Zeng Q."/>
            <person name="Zimmer A.R."/>
            <person name="Fujiyama A."/>
            <person name="Hattori M."/>
            <person name="Birren B.W."/>
            <person name="Sakaki Y."/>
            <person name="Lander E.S."/>
        </authorList>
    </citation>
    <scope>NUCLEOTIDE SEQUENCE [LARGE SCALE GENOMIC DNA]</scope>
</reference>
<dbReference type="ExpressionAtlas" id="A0A140TA85">
    <property type="expression patterns" value="baseline and differential"/>
</dbReference>
<dbReference type="EMBL" id="AC090236">
    <property type="status" value="NOT_ANNOTATED_CDS"/>
    <property type="molecule type" value="Genomic_DNA"/>
</dbReference>
<dbReference type="OrthoDB" id="423283at2759"/>
<gene>
    <name evidence="1" type="primary">NEDD4L</name>
</gene>
<reference evidence="1" key="4">
    <citation type="submission" date="2025-08" db="UniProtKB">
        <authorList>
            <consortium name="Ensembl"/>
        </authorList>
    </citation>
    <scope>IDENTIFICATION</scope>
</reference>
<organism evidence="1 2">
    <name type="scientific">Homo sapiens</name>
    <name type="common">Human</name>
    <dbReference type="NCBI Taxonomy" id="9606"/>
    <lineage>
        <taxon>Eukaryota</taxon>
        <taxon>Metazoa</taxon>
        <taxon>Chordata</taxon>
        <taxon>Craniata</taxon>
        <taxon>Vertebrata</taxon>
        <taxon>Euteleostomi</taxon>
        <taxon>Mammalia</taxon>
        <taxon>Eutheria</taxon>
        <taxon>Euarchontoglires</taxon>
        <taxon>Primates</taxon>
        <taxon>Haplorrhini</taxon>
        <taxon>Catarrhini</taxon>
        <taxon>Hominidae</taxon>
        <taxon>Homo</taxon>
    </lineage>
</organism>
<proteinExistence type="predicted"/>
<keyword evidence="2" id="KW-1185">Reference proteome</keyword>
<dbReference type="OMA" id="YSELCNE"/>
<protein>
    <submittedName>
        <fullName evidence="1">NEDD4 like E3 ubiquitin protein ligase</fullName>
    </submittedName>
</protein>
<dbReference type="Antibodypedia" id="5421">
    <property type="antibodies" value="263 antibodies from 33 providers"/>
</dbReference>
<dbReference type="HGNC" id="HGNC:7728">
    <property type="gene designation" value="NEDD4L"/>
</dbReference>
<reference evidence="1 2" key="2">
    <citation type="journal article" date="2004" name="Nature">
        <title>Finishing the euchromatic sequence of the human genome.</title>
        <authorList>
            <consortium name="International Human Genome Sequencing Consortium"/>
        </authorList>
    </citation>
    <scope>NUCLEOTIDE SEQUENCE [LARGE SCALE GENOMIC DNA]</scope>
</reference>
<dbReference type="GeneTree" id="ENSGT00940000156873"/>
<sequence>MERPYTFKDF</sequence>
<reference evidence="1 2" key="1">
    <citation type="journal article" date="2001" name="Nature">
        <title>Initial sequencing and analysis of the human genome.</title>
        <authorList>
            <consortium name="International Human Genome Sequencing Consortium"/>
            <person name="Lander E.S."/>
            <person name="Linton L.M."/>
            <person name="Birren B."/>
            <person name="Nusbaum C."/>
            <person name="Zody M.C."/>
            <person name="Baldwin J."/>
            <person name="Devon K."/>
            <person name="Dewar K."/>
            <person name="Doyle M."/>
            <person name="FitzHugh W."/>
            <person name="Funke R."/>
            <person name="Gage D."/>
            <person name="Harris K."/>
            <person name="Heaford A."/>
            <person name="Howland J."/>
            <person name="Kann L."/>
            <person name="Lehoczky J."/>
            <person name="LeVine R."/>
            <person name="McEwan P."/>
            <person name="McKernan K."/>
            <person name="Meldrim J."/>
            <person name="Mesirov J.P."/>
            <person name="Miranda C."/>
            <person name="Morris W."/>
            <person name="Naylor J."/>
            <person name="Raymond C."/>
            <person name="Rosetti M."/>
            <person name="Santos R."/>
            <person name="Sheridan A."/>
            <person name="Sougnez C."/>
            <person name="Stange-Thomann N."/>
            <person name="Stojanovic N."/>
            <person name="Subramanian A."/>
            <person name="Wyman D."/>
            <person name="Rogers J."/>
            <person name="Sulston J."/>
            <person name="Ainscough R."/>
            <person name="Beck S."/>
            <person name="Bentley D."/>
            <person name="Burton J."/>
            <person name="Clee C."/>
            <person name="Carter N."/>
            <person name="Coulson A."/>
            <person name="Deadman R."/>
            <person name="Deloukas P."/>
            <person name="Dunham A."/>
            <person name="Dunham I."/>
            <person name="Durbin R."/>
            <person name="French L."/>
            <person name="Grafham D."/>
            <person name="Gregory S."/>
            <person name="Hubbard T."/>
            <person name="Humphray S."/>
            <person name="Hunt A."/>
            <person name="Jones M."/>
            <person name="Lloyd C."/>
            <person name="McMurray A."/>
            <person name="Matthews L."/>
            <person name="Mercer S."/>
            <person name="Milne S."/>
            <person name="Mullikin J.C."/>
            <person name="Mungall A."/>
            <person name="Plumb R."/>
            <person name="Ross M."/>
            <person name="Shownkeen R."/>
            <person name="Sims S."/>
            <person name="Waterston R.H."/>
            <person name="Wilson R.K."/>
            <person name="Hillier L.W."/>
            <person name="McPherson J.D."/>
            <person name="Marra M.A."/>
            <person name="Mardis E.R."/>
            <person name="Fulton L.A."/>
            <person name="Chinwalla A.T."/>
            <person name="Pepin K.H."/>
            <person name="Gish W.R."/>
            <person name="Chissoe S.L."/>
            <person name="Wendl M.C."/>
            <person name="Delehaunty K.D."/>
            <person name="Miner T.L."/>
            <person name="Delehaunty A."/>
            <person name="Kramer J.B."/>
            <person name="Cook L.L."/>
            <person name="Fulton R.S."/>
            <person name="Johnson D.L."/>
            <person name="Minx P.J."/>
            <person name="Clifton S.W."/>
            <person name="Hawkins T."/>
            <person name="Branscomb E."/>
            <person name="Predki P."/>
            <person name="Richardson P."/>
            <person name="Wenning S."/>
            <person name="Slezak T."/>
            <person name="Doggett N."/>
            <person name="Cheng J.F."/>
            <person name="Olsen A."/>
            <person name="Lucas S."/>
            <person name="Elkin C."/>
            <person name="Uberbacher E."/>
            <person name="Frazier M."/>
            <person name="Gibbs R.A."/>
            <person name="Muzny D.M."/>
            <person name="Scherer S.E."/>
            <person name="Bouck J.B."/>
            <person name="Sodergren E.J."/>
            <person name="Worley K.C."/>
            <person name="Rives C.M."/>
            <person name="Gorrell J.H."/>
            <person name="Metzker M.L."/>
            <person name="Naylor S.L."/>
            <person name="Kucherlapati R.S."/>
            <person name="Nelson D.L."/>
            <person name="Weinstock G.M."/>
            <person name="Sakaki Y."/>
            <person name="Fujiyama A."/>
            <person name="Hattori M."/>
            <person name="Yada T."/>
            <person name="Toyoda A."/>
            <person name="Itoh T."/>
            <person name="Kawagoe C."/>
            <person name="Watanabe H."/>
            <person name="Totoki Y."/>
            <person name="Taylor T."/>
            <person name="Weissenbach J."/>
            <person name="Heilig R."/>
            <person name="Saurin W."/>
            <person name="Artiguenave F."/>
            <person name="Brottier P."/>
            <person name="Bruls T."/>
            <person name="Pelletier E."/>
            <person name="Robert C."/>
            <person name="Wincker P."/>
            <person name="Smith D.R."/>
            <person name="Doucette-Stamm L."/>
            <person name="Rubenfield M."/>
            <person name="Weinstock K."/>
            <person name="Lee H.M."/>
            <person name="Dubois J."/>
            <person name="Rosenthal A."/>
            <person name="Platzer M."/>
            <person name="Nyakatura G."/>
            <person name="Taudien S."/>
            <person name="Rump A."/>
            <person name="Yang H."/>
            <person name="Yu J."/>
            <person name="Wang J."/>
            <person name="Huang G."/>
            <person name="Gu J."/>
            <person name="Hood L."/>
            <person name="Rowen L."/>
            <person name="Madan A."/>
            <person name="Qin S."/>
            <person name="Davis R.W."/>
            <person name="Federspiel N.A."/>
            <person name="Abola A.P."/>
            <person name="Proctor M.J."/>
            <person name="Myers R.M."/>
            <person name="Schmutz J."/>
            <person name="Dickson M."/>
            <person name="Grimwood J."/>
            <person name="Cox D.R."/>
            <person name="Olson M.V."/>
            <person name="Kaul R."/>
            <person name="Raymond C."/>
            <person name="Shimizu N."/>
            <person name="Kawasaki K."/>
            <person name="Minoshima S."/>
            <person name="Evans G.A."/>
            <person name="Athanasiou M."/>
            <person name="Schultz R."/>
            <person name="Roe B.A."/>
            <person name="Chen F."/>
            <person name="Pan H."/>
            <person name="Ramser J."/>
            <person name="Lehrach H."/>
            <person name="Reinhardt R."/>
            <person name="McCombie W.R."/>
            <person name="de la Bastide M."/>
            <person name="Dedhia N."/>
            <person name="Blocker H."/>
            <person name="Hornischer K."/>
            <person name="Nordsiek G."/>
            <person name="Agarwala R."/>
            <person name="Aravind L."/>
            <person name="Bailey J.A."/>
            <person name="Bateman A."/>
            <person name="Batzoglou S."/>
            <person name="Birney E."/>
            <person name="Bork P."/>
            <person name="Brown D.G."/>
            <person name="Burge C.B."/>
            <person name="Cerutti L."/>
            <person name="Chen H.C."/>
            <person name="Church D."/>
            <person name="Clamp M."/>
            <person name="Copley R.R."/>
            <person name="Doerks T."/>
            <person name="Eddy S.R."/>
            <person name="Eichler E.E."/>
            <person name="Furey T.S."/>
            <person name="Galagan J."/>
            <person name="Gilbert J.G."/>
            <person name="Harmon C."/>
            <person name="Hayashizaki Y."/>
            <person name="Haussler D."/>
            <person name="Hermjakob H."/>
            <person name="Hokamp K."/>
            <person name="Jang W."/>
            <person name="Johnson L.S."/>
            <person name="Jones T.A."/>
            <person name="Kasif S."/>
            <person name="Kaspryzk A."/>
            <person name="Kennedy S."/>
            <person name="Kent W.J."/>
            <person name="Kitts P."/>
            <person name="Koonin E.V."/>
            <person name="Korf I."/>
            <person name="Kulp D."/>
            <person name="Lancet D."/>
            <person name="Lowe T.M."/>
            <person name="McLysaght A."/>
            <person name="Mikkelsen T."/>
            <person name="Moran J.V."/>
            <person name="Mulder N."/>
            <person name="Pollara V.J."/>
            <person name="Ponting C.P."/>
            <person name="Schuler G."/>
            <person name="Schultz J."/>
            <person name="Slater G."/>
            <person name="Smit A.F."/>
            <person name="Stupka E."/>
            <person name="Szustakowski J."/>
            <person name="Thierry-Mieg D."/>
            <person name="Thierry-Mieg J."/>
            <person name="Wagner L."/>
            <person name="Wallis J."/>
            <person name="Wheeler R."/>
            <person name="Williams A."/>
            <person name="Wolf Y.I."/>
            <person name="Wolfe K.H."/>
            <person name="Yang S.P."/>
            <person name="Yeh R.F."/>
            <person name="Collins F."/>
            <person name="Guyer M.S."/>
            <person name="Peterson J."/>
            <person name="Felsenfeld A."/>
            <person name="Wetterstrand K.A."/>
            <person name="Patrinos A."/>
            <person name="Morgan M.J."/>
            <person name="de Jong P."/>
            <person name="Catanese J.J."/>
            <person name="Osoegawa K."/>
            <person name="Shizuya H."/>
            <person name="Choi S."/>
            <person name="Chen Y.J."/>
        </authorList>
    </citation>
    <scope>NUCLEOTIDE SEQUENCE [LARGE SCALE GENOMIC DNA]</scope>
</reference>
<dbReference type="EMBL" id="AC107896">
    <property type="status" value="NOT_ANNOTATED_CDS"/>
    <property type="molecule type" value="Genomic_DNA"/>
</dbReference>
<evidence type="ECO:0000313" key="1">
    <source>
        <dbReference type="Ensembl" id="ENSP00000466776.1"/>
    </source>
</evidence>
<dbReference type="Ensembl" id="ENST00000592846.5">
    <property type="protein sequence ID" value="ENSP00000466776.1"/>
    <property type="gene ID" value="ENSG00000049759.20"/>
</dbReference>
<dbReference type="Proteomes" id="UP000005640">
    <property type="component" value="Chromosome 18"/>
</dbReference>
<dbReference type="Ensembl" id="ENST00000592846.5">
    <property type="protein sequence ID" value="ENSP00000466776.1"/>
    <property type="gene ID" value="ENSG00000049759.21"/>
</dbReference>
<accession>A0A140TA85</accession>
<reference evidence="1" key="5">
    <citation type="submission" date="2025-09" db="UniProtKB">
        <authorList>
            <consortium name="Ensembl"/>
        </authorList>
    </citation>
    <scope>IDENTIFICATION</scope>
</reference>
<dbReference type="MassIVE" id="A0A140TA85"/>
<dbReference type="VEuPathDB" id="HostDB:ENSG00000049759"/>
<dbReference type="Bgee" id="ENSG00000049759">
    <property type="expression patterns" value="Expressed in ventricular zone and 193 other cell types or tissues"/>
</dbReference>